<evidence type="ECO:0000313" key="3">
    <source>
        <dbReference type="Proteomes" id="UP001215280"/>
    </source>
</evidence>
<feature type="region of interest" description="Disordered" evidence="1">
    <location>
        <begin position="156"/>
        <end position="195"/>
    </location>
</feature>
<accession>A0AAD7J0Z4</accession>
<organism evidence="2 3">
    <name type="scientific">Mycena maculata</name>
    <dbReference type="NCBI Taxonomy" id="230809"/>
    <lineage>
        <taxon>Eukaryota</taxon>
        <taxon>Fungi</taxon>
        <taxon>Dikarya</taxon>
        <taxon>Basidiomycota</taxon>
        <taxon>Agaricomycotina</taxon>
        <taxon>Agaricomycetes</taxon>
        <taxon>Agaricomycetidae</taxon>
        <taxon>Agaricales</taxon>
        <taxon>Marasmiineae</taxon>
        <taxon>Mycenaceae</taxon>
        <taxon>Mycena</taxon>
    </lineage>
</organism>
<dbReference type="Proteomes" id="UP001215280">
    <property type="component" value="Unassembled WGS sequence"/>
</dbReference>
<evidence type="ECO:0000256" key="1">
    <source>
        <dbReference type="SAM" id="MobiDB-lite"/>
    </source>
</evidence>
<reference evidence="2" key="1">
    <citation type="submission" date="2023-03" db="EMBL/GenBank/DDBJ databases">
        <title>Massive genome expansion in bonnet fungi (Mycena s.s.) driven by repeated elements and novel gene families across ecological guilds.</title>
        <authorList>
            <consortium name="Lawrence Berkeley National Laboratory"/>
            <person name="Harder C.B."/>
            <person name="Miyauchi S."/>
            <person name="Viragh M."/>
            <person name="Kuo A."/>
            <person name="Thoen E."/>
            <person name="Andreopoulos B."/>
            <person name="Lu D."/>
            <person name="Skrede I."/>
            <person name="Drula E."/>
            <person name="Henrissat B."/>
            <person name="Morin E."/>
            <person name="Kohler A."/>
            <person name="Barry K."/>
            <person name="LaButti K."/>
            <person name="Morin E."/>
            <person name="Salamov A."/>
            <person name="Lipzen A."/>
            <person name="Mereny Z."/>
            <person name="Hegedus B."/>
            <person name="Baldrian P."/>
            <person name="Stursova M."/>
            <person name="Weitz H."/>
            <person name="Taylor A."/>
            <person name="Grigoriev I.V."/>
            <person name="Nagy L.G."/>
            <person name="Martin F."/>
            <person name="Kauserud H."/>
        </authorList>
    </citation>
    <scope>NUCLEOTIDE SEQUENCE</scope>
    <source>
        <strain evidence="2">CBHHK188m</strain>
    </source>
</reference>
<comment type="caution">
    <text evidence="2">The sequence shown here is derived from an EMBL/GenBank/DDBJ whole genome shotgun (WGS) entry which is preliminary data.</text>
</comment>
<protein>
    <submittedName>
        <fullName evidence="2">Uncharacterized protein</fullName>
    </submittedName>
</protein>
<dbReference type="AlphaFoldDB" id="A0AAD7J0Z4"/>
<proteinExistence type="predicted"/>
<gene>
    <name evidence="2" type="ORF">DFH07DRAFT_941150</name>
</gene>
<dbReference type="EMBL" id="JARJLG010000069">
    <property type="protein sequence ID" value="KAJ7753898.1"/>
    <property type="molecule type" value="Genomic_DNA"/>
</dbReference>
<evidence type="ECO:0000313" key="2">
    <source>
        <dbReference type="EMBL" id="KAJ7753898.1"/>
    </source>
</evidence>
<keyword evidence="3" id="KW-1185">Reference proteome</keyword>
<name>A0AAD7J0Z4_9AGAR</name>
<sequence length="351" mass="37533">MLADQNGGSPLTLLVGSWSPRVARTDDPASACLLASRRLRLVHILGDPERVLHNILHPGSVLSAPVRWDFLIHGGRTLAPLLFVVRSVLWEDCAAGEDAACGLRTGSLPCSLRPPPRIYAATHMLLVHGWATASSRTPVACIAVMASEPHAQAHARSSAYHRGAGIQKERDEGGGAGGMGDGREGPRTSSETPTQYLRTGHRSTHARCVALGGAPLLCVGVDGDHSERRRECCAGLEALMRAADRTLLACLVVGCIGIVRGPGDTARRGRCEGFLTRRLYAPARLSCSAHVGAGFTIRPRKPIFVGREARAETTLRWCGLRPLVFPNGFIRIVALNSILSHEQQCGSSHLV</sequence>